<dbReference type="KEGG" id="xne:XNC1_1030"/>
<dbReference type="Proteomes" id="UP000008075">
    <property type="component" value="Chromosome"/>
</dbReference>
<evidence type="ECO:0000313" key="1">
    <source>
        <dbReference type="EMBL" id="CBJ89101.1"/>
    </source>
</evidence>
<dbReference type="EMBL" id="FN667742">
    <property type="protein sequence ID" value="CBJ89101.1"/>
    <property type="molecule type" value="Genomic_DNA"/>
</dbReference>
<keyword evidence="2" id="KW-1185">Reference proteome</keyword>
<dbReference type="HOGENOM" id="CLU_3278938_0_0_6"/>
<reference evidence="1 2" key="1">
    <citation type="journal article" date="2011" name="PLoS ONE">
        <title>The entomopathogenic bacterial endosymbionts xenorhabdus and photorhabdus: convergent lifestyles from divergent genomes.</title>
        <authorList>
            <person name="Chaston J.M."/>
            <person name="Suen G."/>
            <person name="Tucker S.L."/>
            <person name="Andersen A.W."/>
            <person name="Bhasin A."/>
            <person name="Bode E."/>
            <person name="Bode H.B."/>
            <person name="Brachmann A.O."/>
            <person name="Cowles C.E."/>
            <person name="Cowles K.N."/>
            <person name="Darby C."/>
            <person name="de Leon L."/>
            <person name="Drace K."/>
            <person name="Du Z."/>
            <person name="Givaudan A."/>
            <person name="Herbert Tran E.E."/>
            <person name="Jewell K.A."/>
            <person name="Knack J.J."/>
            <person name="Krasomil-Osterfeld K.C."/>
            <person name="Kukor R."/>
            <person name="Lanois A."/>
            <person name="Latreille P."/>
            <person name="Leimgruber N.K."/>
            <person name="Lipke C.M."/>
            <person name="Liu R."/>
            <person name="Lu X."/>
            <person name="Martens E.C."/>
            <person name="Marri P.R."/>
            <person name="Medigue C."/>
            <person name="Menard M.L."/>
            <person name="Miller N.M."/>
            <person name="Morales-Soto N."/>
            <person name="Norton S."/>
            <person name="Ogier J.C."/>
            <person name="Orchard S.S."/>
            <person name="Park D."/>
            <person name="Park Y."/>
            <person name="Qurollo B.A."/>
            <person name="Sugar D.R."/>
            <person name="Richards G.R."/>
            <person name="Rouy Z."/>
            <person name="Slominski B."/>
            <person name="Slominski K."/>
            <person name="Snyder H."/>
            <person name="Tjaden B.C."/>
            <person name="van der Hoeven R."/>
            <person name="Welch R.D."/>
            <person name="Wheeler C."/>
            <person name="Xiang B."/>
            <person name="Barbazuk B."/>
            <person name="Gaudriault S."/>
            <person name="Goodner B."/>
            <person name="Slater S.C."/>
            <person name="Forst S."/>
            <person name="Goldman B.S."/>
            <person name="Goodrich-Blair H."/>
        </authorList>
    </citation>
    <scope>NUCLEOTIDE SEQUENCE [LARGE SCALE GENOMIC DNA]</scope>
    <source>
        <strain evidence="2">ATCC 19061 / DSM 3370 / CCUG 14189 / LMG 1036 / NCIMB 9965 / AN6</strain>
    </source>
</reference>
<evidence type="ECO:0000313" key="2">
    <source>
        <dbReference type="Proteomes" id="UP000008075"/>
    </source>
</evidence>
<dbReference type="AlphaFoldDB" id="D3V8Q3"/>
<sequence length="41" mass="4796">MSERSQQRGSLKDEVYIIFGGRQKEPASLKKVRRVYKNKPS</sequence>
<proteinExistence type="predicted"/>
<gene>
    <name evidence="1" type="ordered locus">XNC1_1030</name>
</gene>
<accession>D3V8Q3</accession>
<organism evidence="1 2">
    <name type="scientific">Xenorhabdus nematophila (strain ATCC 19061 / DSM 3370 / CCUG 14189 / LMG 1036 / NCIMB 9965 / AN6)</name>
    <dbReference type="NCBI Taxonomy" id="406817"/>
    <lineage>
        <taxon>Bacteria</taxon>
        <taxon>Pseudomonadati</taxon>
        <taxon>Pseudomonadota</taxon>
        <taxon>Gammaproteobacteria</taxon>
        <taxon>Enterobacterales</taxon>
        <taxon>Morganellaceae</taxon>
        <taxon>Xenorhabdus</taxon>
    </lineage>
</organism>
<name>D3V8Q3_XENNA</name>
<protein>
    <submittedName>
        <fullName evidence="1">Uncharacterized protein</fullName>
    </submittedName>
</protein>